<keyword evidence="3" id="KW-1185">Reference proteome</keyword>
<reference evidence="2" key="1">
    <citation type="journal article" date="2020" name="New Phytol.">
        <title>Comparative genomics reveals dynamic genome evolution in host specialist ectomycorrhizal fungi.</title>
        <authorList>
            <person name="Lofgren L.A."/>
            <person name="Nguyen N.H."/>
            <person name="Vilgalys R."/>
            <person name="Ruytinx J."/>
            <person name="Liao H.L."/>
            <person name="Branco S."/>
            <person name="Kuo A."/>
            <person name="LaButti K."/>
            <person name="Lipzen A."/>
            <person name="Andreopoulos W."/>
            <person name="Pangilinan J."/>
            <person name="Riley R."/>
            <person name="Hundley H."/>
            <person name="Na H."/>
            <person name="Barry K."/>
            <person name="Grigoriev I.V."/>
            <person name="Stajich J.E."/>
            <person name="Kennedy P.G."/>
        </authorList>
    </citation>
    <scope>NUCLEOTIDE SEQUENCE</scope>
    <source>
        <strain evidence="2">S12</strain>
    </source>
</reference>
<accession>A0A9P7DL17</accession>
<dbReference type="EMBL" id="JABBWE010000016">
    <property type="protein sequence ID" value="KAG1797446.1"/>
    <property type="molecule type" value="Genomic_DNA"/>
</dbReference>
<organism evidence="2 3">
    <name type="scientific">Suillus plorans</name>
    <dbReference type="NCBI Taxonomy" id="116603"/>
    <lineage>
        <taxon>Eukaryota</taxon>
        <taxon>Fungi</taxon>
        <taxon>Dikarya</taxon>
        <taxon>Basidiomycota</taxon>
        <taxon>Agaricomycotina</taxon>
        <taxon>Agaricomycetes</taxon>
        <taxon>Agaricomycetidae</taxon>
        <taxon>Boletales</taxon>
        <taxon>Suillineae</taxon>
        <taxon>Suillaceae</taxon>
        <taxon>Suillus</taxon>
    </lineage>
</organism>
<sequence length="80" mass="9053">MINLKSAIVEDFHKNIGSTIDDDWVVLRDEIDFGKPSSEGPAACPAPRPQEELAPRRQPQRPLDTSSNRWETFPLRIQPA</sequence>
<protein>
    <submittedName>
        <fullName evidence="2">Uncharacterized protein</fullName>
    </submittedName>
</protein>
<dbReference type="OrthoDB" id="2591106at2759"/>
<feature type="region of interest" description="Disordered" evidence="1">
    <location>
        <begin position="35"/>
        <end position="80"/>
    </location>
</feature>
<evidence type="ECO:0000313" key="3">
    <source>
        <dbReference type="Proteomes" id="UP000719766"/>
    </source>
</evidence>
<proteinExistence type="predicted"/>
<evidence type="ECO:0000256" key="1">
    <source>
        <dbReference type="SAM" id="MobiDB-lite"/>
    </source>
</evidence>
<dbReference type="GeneID" id="64599969"/>
<comment type="caution">
    <text evidence="2">The sequence shown here is derived from an EMBL/GenBank/DDBJ whole genome shotgun (WGS) entry which is preliminary data.</text>
</comment>
<dbReference type="Proteomes" id="UP000719766">
    <property type="component" value="Unassembled WGS sequence"/>
</dbReference>
<dbReference type="AlphaFoldDB" id="A0A9P7DL17"/>
<dbReference type="RefSeq" id="XP_041162556.1">
    <property type="nucleotide sequence ID" value="XM_041306205.1"/>
</dbReference>
<name>A0A9P7DL17_9AGAM</name>
<evidence type="ECO:0000313" key="2">
    <source>
        <dbReference type="EMBL" id="KAG1797446.1"/>
    </source>
</evidence>
<gene>
    <name evidence="2" type="ORF">HD556DRAFT_1441004</name>
</gene>